<protein>
    <recommendedName>
        <fullName evidence="4 13">Tetraacyldisaccharide 4'-kinase</fullName>
        <ecNumber evidence="3 13">2.7.1.130</ecNumber>
    </recommendedName>
    <alternativeName>
        <fullName evidence="12 13">Lipid A 4'-kinase</fullName>
    </alternativeName>
</protein>
<keyword evidence="8 13" id="KW-0547">Nucleotide-binding</keyword>
<reference evidence="14" key="1">
    <citation type="journal article" date="2014" name="Int. J. Syst. Evol. Microbiol.">
        <title>Complete genome sequence of Corynebacterium casei LMG S-19264T (=DSM 44701T), isolated from a smear-ripened cheese.</title>
        <authorList>
            <consortium name="US DOE Joint Genome Institute (JGI-PGF)"/>
            <person name="Walter F."/>
            <person name="Albersmeier A."/>
            <person name="Kalinowski J."/>
            <person name="Ruckert C."/>
        </authorList>
    </citation>
    <scope>NUCLEOTIDE SEQUENCE</scope>
    <source>
        <strain evidence="14">CGMCC 1.15493</strain>
    </source>
</reference>
<evidence type="ECO:0000256" key="8">
    <source>
        <dbReference type="ARBA" id="ARBA00022741"/>
    </source>
</evidence>
<dbReference type="PANTHER" id="PTHR42724:SF1">
    <property type="entry name" value="TETRAACYLDISACCHARIDE 4'-KINASE, MITOCHONDRIAL-RELATED"/>
    <property type="match status" value="1"/>
</dbReference>
<keyword evidence="7 13" id="KW-0808">Transferase</keyword>
<reference evidence="14" key="2">
    <citation type="submission" date="2020-09" db="EMBL/GenBank/DDBJ databases">
        <authorList>
            <person name="Sun Q."/>
            <person name="Zhou Y."/>
        </authorList>
    </citation>
    <scope>NUCLEOTIDE SEQUENCE</scope>
    <source>
        <strain evidence="14">CGMCC 1.15493</strain>
    </source>
</reference>
<keyword evidence="9 13" id="KW-0418">Kinase</keyword>
<dbReference type="GO" id="GO:0009029">
    <property type="term" value="F:lipid-A 4'-kinase activity"/>
    <property type="evidence" value="ECO:0007669"/>
    <property type="project" value="UniProtKB-UniRule"/>
</dbReference>
<dbReference type="GO" id="GO:0009245">
    <property type="term" value="P:lipid A biosynthetic process"/>
    <property type="evidence" value="ECO:0007669"/>
    <property type="project" value="UniProtKB-UniRule"/>
</dbReference>
<keyword evidence="5 13" id="KW-0444">Lipid biosynthesis</keyword>
<evidence type="ECO:0000256" key="13">
    <source>
        <dbReference type="HAMAP-Rule" id="MF_00409"/>
    </source>
</evidence>
<dbReference type="GO" id="GO:0005524">
    <property type="term" value="F:ATP binding"/>
    <property type="evidence" value="ECO:0007669"/>
    <property type="project" value="UniProtKB-UniRule"/>
</dbReference>
<feature type="binding site" evidence="13">
    <location>
        <begin position="62"/>
        <end position="69"/>
    </location>
    <ligand>
        <name>ATP</name>
        <dbReference type="ChEBI" id="CHEBI:30616"/>
    </ligand>
</feature>
<evidence type="ECO:0000256" key="12">
    <source>
        <dbReference type="ARBA" id="ARBA00029757"/>
    </source>
</evidence>
<dbReference type="GO" id="GO:0005886">
    <property type="term" value="C:plasma membrane"/>
    <property type="evidence" value="ECO:0007669"/>
    <property type="project" value="TreeGrafter"/>
</dbReference>
<dbReference type="InterPro" id="IPR003758">
    <property type="entry name" value="LpxK"/>
</dbReference>
<comment type="catalytic activity">
    <reaction evidence="13">
        <text>a lipid A disaccharide + ATP = a lipid IVA + ADP + H(+)</text>
        <dbReference type="Rhea" id="RHEA:67840"/>
        <dbReference type="ChEBI" id="CHEBI:15378"/>
        <dbReference type="ChEBI" id="CHEBI:30616"/>
        <dbReference type="ChEBI" id="CHEBI:176343"/>
        <dbReference type="ChEBI" id="CHEBI:176425"/>
        <dbReference type="ChEBI" id="CHEBI:456216"/>
        <dbReference type="EC" id="2.7.1.130"/>
    </reaction>
</comment>
<evidence type="ECO:0000313" key="15">
    <source>
        <dbReference type="Proteomes" id="UP000613160"/>
    </source>
</evidence>
<organism evidence="14 15">
    <name type="scientific">Aureimonas glaciei</name>
    <dbReference type="NCBI Taxonomy" id="1776957"/>
    <lineage>
        <taxon>Bacteria</taxon>
        <taxon>Pseudomonadati</taxon>
        <taxon>Pseudomonadota</taxon>
        <taxon>Alphaproteobacteria</taxon>
        <taxon>Hyphomicrobiales</taxon>
        <taxon>Aurantimonadaceae</taxon>
        <taxon>Aureimonas</taxon>
    </lineage>
</organism>
<evidence type="ECO:0000256" key="9">
    <source>
        <dbReference type="ARBA" id="ARBA00022777"/>
    </source>
</evidence>
<evidence type="ECO:0000256" key="2">
    <source>
        <dbReference type="ARBA" id="ARBA00004870"/>
    </source>
</evidence>
<name>A0A917DG13_9HYPH</name>
<evidence type="ECO:0000256" key="1">
    <source>
        <dbReference type="ARBA" id="ARBA00002274"/>
    </source>
</evidence>
<proteinExistence type="inferred from homology"/>
<comment type="function">
    <text evidence="1 13">Transfers the gamma-phosphate of ATP to the 4'-position of a tetraacyldisaccharide 1-phosphate intermediate (termed DS-1-P) to form tetraacyldisaccharide 1,4'-bis-phosphate (lipid IVA).</text>
</comment>
<keyword evidence="6 13" id="KW-0441">Lipid A biosynthesis</keyword>
<gene>
    <name evidence="13 14" type="primary">lpxK</name>
    <name evidence="14" type="ORF">GCM10011335_45170</name>
</gene>
<dbReference type="NCBIfam" id="TIGR00682">
    <property type="entry name" value="lpxK"/>
    <property type="match status" value="1"/>
</dbReference>
<sequence length="344" mass="36786">MGHSEFQMIAFKPPAFWWHSLGWQAALFSPIALAYNAIACWRLSNGKRARVGVPVLCIGNFTVGGGGKTPTALALGHAAQQLGLKPGFLSCGYGGSHLGPVLVEQHHSAALVGDEALLLAAVAPTVVADDRRLAAKFLIETGVDFIIMDDGFQSAGIAFDYALLVIDADRGFGNGMVFPAGPLRAQISQQVQLANAVLLIGEGSVDIRAIEQNASADMPVFKATLRPHDPEHFRGRRVLAFAGIANPGKFYRSLCGIGADVVVTRDFPDHHSFTETEMRRLLEAAEHAKLSLVTTRKDAVRIDQTKKYGCRLASVVEVLDVGLAFGQPGLASNVIGNTQANHRK</sequence>
<dbReference type="EMBL" id="BMJJ01000014">
    <property type="protein sequence ID" value="GGD37326.1"/>
    <property type="molecule type" value="Genomic_DNA"/>
</dbReference>
<evidence type="ECO:0000256" key="10">
    <source>
        <dbReference type="ARBA" id="ARBA00022840"/>
    </source>
</evidence>
<keyword evidence="15" id="KW-1185">Reference proteome</keyword>
<evidence type="ECO:0000256" key="4">
    <source>
        <dbReference type="ARBA" id="ARBA00016436"/>
    </source>
</evidence>
<evidence type="ECO:0000256" key="5">
    <source>
        <dbReference type="ARBA" id="ARBA00022516"/>
    </source>
</evidence>
<dbReference type="HAMAP" id="MF_00409">
    <property type="entry name" value="LpxK"/>
    <property type="match status" value="1"/>
</dbReference>
<comment type="similarity">
    <text evidence="13">Belongs to the LpxK family.</text>
</comment>
<dbReference type="AlphaFoldDB" id="A0A917DG13"/>
<dbReference type="Pfam" id="PF02606">
    <property type="entry name" value="LpxK"/>
    <property type="match status" value="1"/>
</dbReference>
<dbReference type="GO" id="GO:0009244">
    <property type="term" value="P:lipopolysaccharide core region biosynthetic process"/>
    <property type="evidence" value="ECO:0007669"/>
    <property type="project" value="TreeGrafter"/>
</dbReference>
<dbReference type="EC" id="2.7.1.130" evidence="3 13"/>
<evidence type="ECO:0000313" key="14">
    <source>
        <dbReference type="EMBL" id="GGD37326.1"/>
    </source>
</evidence>
<comment type="caution">
    <text evidence="14">The sequence shown here is derived from an EMBL/GenBank/DDBJ whole genome shotgun (WGS) entry which is preliminary data.</text>
</comment>
<comment type="pathway">
    <text evidence="2 13">Glycolipid biosynthesis; lipid IV(A) biosynthesis; lipid IV(A) from (3R)-3-hydroxytetradecanoyl-[acyl-carrier-protein] and UDP-N-acetyl-alpha-D-glucosamine: step 6/6.</text>
</comment>
<dbReference type="PANTHER" id="PTHR42724">
    <property type="entry name" value="TETRAACYLDISACCHARIDE 4'-KINASE"/>
    <property type="match status" value="1"/>
</dbReference>
<dbReference type="InterPro" id="IPR027417">
    <property type="entry name" value="P-loop_NTPase"/>
</dbReference>
<evidence type="ECO:0000256" key="7">
    <source>
        <dbReference type="ARBA" id="ARBA00022679"/>
    </source>
</evidence>
<evidence type="ECO:0000256" key="3">
    <source>
        <dbReference type="ARBA" id="ARBA00012071"/>
    </source>
</evidence>
<keyword evidence="10 13" id="KW-0067">ATP-binding</keyword>
<dbReference type="Proteomes" id="UP000613160">
    <property type="component" value="Unassembled WGS sequence"/>
</dbReference>
<keyword evidence="11 13" id="KW-0443">Lipid metabolism</keyword>
<accession>A0A917DG13</accession>
<evidence type="ECO:0000256" key="11">
    <source>
        <dbReference type="ARBA" id="ARBA00023098"/>
    </source>
</evidence>
<evidence type="ECO:0000256" key="6">
    <source>
        <dbReference type="ARBA" id="ARBA00022556"/>
    </source>
</evidence>
<dbReference type="SUPFAM" id="SSF52540">
    <property type="entry name" value="P-loop containing nucleoside triphosphate hydrolases"/>
    <property type="match status" value="1"/>
</dbReference>